<reference evidence="1" key="1">
    <citation type="journal article" date="2023" name="Insect Mol. Biol.">
        <title>Genome sequencing provides insights into the evolution of gene families encoding plant cell wall-degrading enzymes in longhorned beetles.</title>
        <authorList>
            <person name="Shin N.R."/>
            <person name="Okamura Y."/>
            <person name="Kirsch R."/>
            <person name="Pauchet Y."/>
        </authorList>
    </citation>
    <scope>NUCLEOTIDE SEQUENCE</scope>
    <source>
        <strain evidence="1">AMC_N1</strain>
    </source>
</reference>
<evidence type="ECO:0000313" key="2">
    <source>
        <dbReference type="Proteomes" id="UP001162162"/>
    </source>
</evidence>
<evidence type="ECO:0008006" key="3">
    <source>
        <dbReference type="Google" id="ProtNLM"/>
    </source>
</evidence>
<accession>A0AAV8YG76</accession>
<name>A0AAV8YG76_9CUCU</name>
<sequence>YNIINGGFYGLTRKDLHELAYQYAKKNQHPFKNEIPGEQWFANFMRHPGLSLRQPKPTRIARARGFNKPQMEMAVIDKHGIKLDNTYNVDETGIQTSVKSHPK</sequence>
<comment type="caution">
    <text evidence="1">The sequence shown here is derived from an EMBL/GenBank/DDBJ whole genome shotgun (WGS) entry which is preliminary data.</text>
</comment>
<dbReference type="EMBL" id="JAPWTK010000108">
    <property type="protein sequence ID" value="KAJ8949894.1"/>
    <property type="molecule type" value="Genomic_DNA"/>
</dbReference>
<proteinExistence type="predicted"/>
<dbReference type="Proteomes" id="UP001162162">
    <property type="component" value="Unassembled WGS sequence"/>
</dbReference>
<evidence type="ECO:0000313" key="1">
    <source>
        <dbReference type="EMBL" id="KAJ8949894.1"/>
    </source>
</evidence>
<protein>
    <recommendedName>
        <fullName evidence="3">HTH CENPB-type domain-containing protein</fullName>
    </recommendedName>
</protein>
<organism evidence="1 2">
    <name type="scientific">Aromia moschata</name>
    <dbReference type="NCBI Taxonomy" id="1265417"/>
    <lineage>
        <taxon>Eukaryota</taxon>
        <taxon>Metazoa</taxon>
        <taxon>Ecdysozoa</taxon>
        <taxon>Arthropoda</taxon>
        <taxon>Hexapoda</taxon>
        <taxon>Insecta</taxon>
        <taxon>Pterygota</taxon>
        <taxon>Neoptera</taxon>
        <taxon>Endopterygota</taxon>
        <taxon>Coleoptera</taxon>
        <taxon>Polyphaga</taxon>
        <taxon>Cucujiformia</taxon>
        <taxon>Chrysomeloidea</taxon>
        <taxon>Cerambycidae</taxon>
        <taxon>Cerambycinae</taxon>
        <taxon>Callichromatini</taxon>
        <taxon>Aromia</taxon>
    </lineage>
</organism>
<keyword evidence="2" id="KW-1185">Reference proteome</keyword>
<feature type="non-terminal residue" evidence="1">
    <location>
        <position position="1"/>
    </location>
</feature>
<dbReference type="AlphaFoldDB" id="A0AAV8YG76"/>
<gene>
    <name evidence="1" type="ORF">NQ318_010528</name>
</gene>